<evidence type="ECO:0000256" key="4">
    <source>
        <dbReference type="ARBA" id="ARBA00022475"/>
    </source>
</evidence>
<evidence type="ECO:0000256" key="1">
    <source>
        <dbReference type="ARBA" id="ARBA00004651"/>
    </source>
</evidence>
<reference evidence="13" key="1">
    <citation type="submission" date="2024-05" db="EMBL/GenBank/DDBJ databases">
        <title>Genome sequencing of novel strain.</title>
        <authorList>
            <person name="Ganbat D."/>
            <person name="Ganbat S."/>
            <person name="Lee S.-J."/>
        </authorList>
    </citation>
    <scope>NUCLEOTIDE SEQUENCE</scope>
    <source>
        <strain evidence="13">SMD15-11</strain>
    </source>
</reference>
<keyword evidence="5" id="KW-0349">Heme</keyword>
<keyword evidence="3" id="KW-0813">Transport</keyword>
<dbReference type="AlphaFoldDB" id="A0AB39UWU7"/>
<keyword evidence="8" id="KW-0249">Electron transport</keyword>
<dbReference type="GO" id="GO:0070069">
    <property type="term" value="C:cytochrome complex"/>
    <property type="evidence" value="ECO:0007669"/>
    <property type="project" value="TreeGrafter"/>
</dbReference>
<sequence>MLDYETLKLIWWVLVGLLLIGFAVTDGFDMGVAALLGILGRTDDEKRVLINTVAPHWDGNQVWLVTAGGALFAAWPLVYAAAFSGFYWAMMVTLVALFFRPTGFDYRSKVDDPRWRRFWDMGLIAGGTIPPVIFGVAFGNLLQGVPFHFDELTRPYYDGSFFGLLNPFGLFAGVLSLIMVIAHGAHWLTLKADQSIAVRARRIAYTFSLATATLFILGGVWVSMLPGYQISQIGDVGQALSPLNKTVVTGAGWMVNFSVYPIMWLAPGLGVGGSVLAALAQKANRHGAAFAASSLSIAGIITTAGCALFPFVMPSSVDPASSLTIWDAVSSEKTLRIMFYVVLLLLPIVLGYTLWSYIKMFGRVRVSDIQTASKTWY</sequence>
<evidence type="ECO:0000256" key="2">
    <source>
        <dbReference type="ARBA" id="ARBA00007543"/>
    </source>
</evidence>
<dbReference type="GO" id="GO:0016682">
    <property type="term" value="F:oxidoreductase activity, acting on diphenols and related substances as donors, oxygen as acceptor"/>
    <property type="evidence" value="ECO:0007669"/>
    <property type="project" value="TreeGrafter"/>
</dbReference>
<dbReference type="RefSeq" id="WP_369601402.1">
    <property type="nucleotide sequence ID" value="NZ_CP154858.1"/>
</dbReference>
<feature type="transmembrane region" description="Helical" evidence="12">
    <location>
        <begin position="12"/>
        <end position="40"/>
    </location>
</feature>
<dbReference type="InterPro" id="IPR003317">
    <property type="entry name" value="Cyt-d_oxidase_su2"/>
</dbReference>
<comment type="subcellular location">
    <subcellularLocation>
        <location evidence="1">Cell membrane</location>
        <topology evidence="1">Multi-pass membrane protein</topology>
    </subcellularLocation>
</comment>
<feature type="transmembrane region" description="Helical" evidence="12">
    <location>
        <begin position="118"/>
        <end position="141"/>
    </location>
</feature>
<dbReference type="GO" id="GO:0009055">
    <property type="term" value="F:electron transfer activity"/>
    <property type="evidence" value="ECO:0007669"/>
    <property type="project" value="TreeGrafter"/>
</dbReference>
<keyword evidence="9 12" id="KW-1133">Transmembrane helix</keyword>
<evidence type="ECO:0000313" key="13">
    <source>
        <dbReference type="EMBL" id="XDT72392.1"/>
    </source>
</evidence>
<organism evidence="13">
    <name type="scientific">Thermohahella caldifontis</name>
    <dbReference type="NCBI Taxonomy" id="3142973"/>
    <lineage>
        <taxon>Bacteria</taxon>
        <taxon>Pseudomonadati</taxon>
        <taxon>Pseudomonadota</taxon>
        <taxon>Gammaproteobacteria</taxon>
        <taxon>Oceanospirillales</taxon>
        <taxon>Hahellaceae</taxon>
        <taxon>Thermohahella</taxon>
    </lineage>
</organism>
<evidence type="ECO:0000256" key="11">
    <source>
        <dbReference type="ARBA" id="ARBA00023136"/>
    </source>
</evidence>
<dbReference type="GO" id="GO:0019646">
    <property type="term" value="P:aerobic electron transport chain"/>
    <property type="evidence" value="ECO:0007669"/>
    <property type="project" value="TreeGrafter"/>
</dbReference>
<evidence type="ECO:0000256" key="7">
    <source>
        <dbReference type="ARBA" id="ARBA00022723"/>
    </source>
</evidence>
<keyword evidence="7" id="KW-0479">Metal-binding</keyword>
<evidence type="ECO:0000256" key="3">
    <source>
        <dbReference type="ARBA" id="ARBA00022448"/>
    </source>
</evidence>
<evidence type="ECO:0000256" key="9">
    <source>
        <dbReference type="ARBA" id="ARBA00022989"/>
    </source>
</evidence>
<protein>
    <submittedName>
        <fullName evidence="13">Cytochrome d ubiquinol oxidase subunit II</fullName>
    </submittedName>
</protein>
<accession>A0AB39UWU7</accession>
<dbReference type="PANTHER" id="PTHR43141:SF5">
    <property type="entry name" value="CYTOCHROME BD-I UBIQUINOL OXIDASE SUBUNIT 2"/>
    <property type="match status" value="1"/>
</dbReference>
<dbReference type="PANTHER" id="PTHR43141">
    <property type="entry name" value="CYTOCHROME BD2 SUBUNIT II"/>
    <property type="match status" value="1"/>
</dbReference>
<feature type="transmembrane region" description="Helical" evidence="12">
    <location>
        <begin position="337"/>
        <end position="355"/>
    </location>
</feature>
<feature type="transmembrane region" description="Helical" evidence="12">
    <location>
        <begin position="86"/>
        <end position="106"/>
    </location>
</feature>
<keyword evidence="4" id="KW-1003">Cell membrane</keyword>
<keyword evidence="11 12" id="KW-0472">Membrane</keyword>
<dbReference type="Pfam" id="PF02322">
    <property type="entry name" value="Cyt_bd_oxida_II"/>
    <property type="match status" value="1"/>
</dbReference>
<name>A0AB39UWU7_9GAMM</name>
<evidence type="ECO:0000256" key="5">
    <source>
        <dbReference type="ARBA" id="ARBA00022617"/>
    </source>
</evidence>
<dbReference type="EMBL" id="CP154858">
    <property type="protein sequence ID" value="XDT72392.1"/>
    <property type="molecule type" value="Genomic_DNA"/>
</dbReference>
<dbReference type="GO" id="GO:0046872">
    <property type="term" value="F:metal ion binding"/>
    <property type="evidence" value="ECO:0007669"/>
    <property type="project" value="UniProtKB-KW"/>
</dbReference>
<evidence type="ECO:0000256" key="10">
    <source>
        <dbReference type="ARBA" id="ARBA00023004"/>
    </source>
</evidence>
<comment type="similarity">
    <text evidence="2">Belongs to the cytochrome ubiquinol oxidase subunit 2 family.</text>
</comment>
<feature type="transmembrane region" description="Helical" evidence="12">
    <location>
        <begin position="287"/>
        <end position="313"/>
    </location>
</feature>
<dbReference type="GO" id="GO:0005886">
    <property type="term" value="C:plasma membrane"/>
    <property type="evidence" value="ECO:0007669"/>
    <property type="project" value="UniProtKB-SubCell"/>
</dbReference>
<keyword evidence="6 12" id="KW-0812">Transmembrane</keyword>
<feature type="transmembrane region" description="Helical" evidence="12">
    <location>
        <begin position="203"/>
        <end position="222"/>
    </location>
</feature>
<gene>
    <name evidence="13" type="primary">cydB</name>
    <name evidence="13" type="ORF">AAIA72_16605</name>
</gene>
<keyword evidence="10" id="KW-0408">Iron</keyword>
<evidence type="ECO:0000256" key="8">
    <source>
        <dbReference type="ARBA" id="ARBA00022982"/>
    </source>
</evidence>
<feature type="transmembrane region" description="Helical" evidence="12">
    <location>
        <begin position="161"/>
        <end position="182"/>
    </location>
</feature>
<proteinExistence type="inferred from homology"/>
<feature type="transmembrane region" description="Helical" evidence="12">
    <location>
        <begin position="262"/>
        <end position="280"/>
    </location>
</feature>
<dbReference type="KEGG" id="tcd:AAIA72_16605"/>
<evidence type="ECO:0000256" key="12">
    <source>
        <dbReference type="SAM" id="Phobius"/>
    </source>
</evidence>
<dbReference type="PIRSF" id="PIRSF000267">
    <property type="entry name" value="Cyt_oxidse_sub2"/>
    <property type="match status" value="1"/>
</dbReference>
<evidence type="ECO:0000256" key="6">
    <source>
        <dbReference type="ARBA" id="ARBA00022692"/>
    </source>
</evidence>